<dbReference type="InterPro" id="IPR017927">
    <property type="entry name" value="FAD-bd_FR_type"/>
</dbReference>
<evidence type="ECO:0000256" key="6">
    <source>
        <dbReference type="ARBA" id="ARBA00023002"/>
    </source>
</evidence>
<sequence length="353" mass="37561">MARLRDAALRVAHAVTTPVLPADYLDLIAPLRAGADLRGRVVAVTPETADAATVVIRPGRGWRGHVPGQYTRIGVDVDGVRNWRAYSLTCPVDAADGLISITVKAIPDGKVSNHVVRDLRPGTLIHLDQATGDFTLPTPRPAKALFLTAGSGITPVMGMLRNHLAELPDAVLVHSAPTPTDVIFAERLREWGGRGDLRLVERHTDTDGMLSPADLDELVPDWRERETWCCGPTGMLDAFEEAYAAAGLSERLHTERFRPVVVAEGEGGTVTFAAQGKTVEADGATPILDAGEEAGVLMPSGCRMGICFGCVVPLRQGAVRDLRNGELTVATEGDGVRIQTCISAAAGECEIDL</sequence>
<keyword evidence="5" id="KW-0274">FAD</keyword>
<dbReference type="Gene3D" id="3.40.50.80">
    <property type="entry name" value="Nucleotide-binding domain of ferredoxin-NADP reductase (FNR) module"/>
    <property type="match status" value="1"/>
</dbReference>
<reference evidence="11 12" key="1">
    <citation type="submission" date="2020-04" db="EMBL/GenBank/DDBJ databases">
        <title>Knoellia sp. isolate from air conditioner.</title>
        <authorList>
            <person name="Chea S."/>
            <person name="Kim D.-U."/>
        </authorList>
    </citation>
    <scope>NUCLEOTIDE SEQUENCE [LARGE SCALE GENOMIC DNA]</scope>
    <source>
        <strain evidence="11 12">DB2414S</strain>
    </source>
</reference>
<comment type="cofactor">
    <cofactor evidence="1">
        <name>FAD</name>
        <dbReference type="ChEBI" id="CHEBI:57692"/>
    </cofactor>
</comment>
<dbReference type="InterPro" id="IPR001433">
    <property type="entry name" value="OxRdtase_FAD/NAD-bd"/>
</dbReference>
<dbReference type="PROSITE" id="PS51085">
    <property type="entry name" value="2FE2S_FER_2"/>
    <property type="match status" value="1"/>
</dbReference>
<dbReference type="PANTHER" id="PTHR47354:SF6">
    <property type="entry name" value="NADH OXIDOREDUCTASE HCR"/>
    <property type="match status" value="1"/>
</dbReference>
<keyword evidence="6" id="KW-0560">Oxidoreductase</keyword>
<dbReference type="Gene3D" id="3.10.20.30">
    <property type="match status" value="1"/>
</dbReference>
<dbReference type="GO" id="GO:0051537">
    <property type="term" value="F:2 iron, 2 sulfur cluster binding"/>
    <property type="evidence" value="ECO:0007669"/>
    <property type="project" value="UniProtKB-KW"/>
</dbReference>
<keyword evidence="12" id="KW-1185">Reference proteome</keyword>
<evidence type="ECO:0000313" key="11">
    <source>
        <dbReference type="EMBL" id="NNM46543.1"/>
    </source>
</evidence>
<dbReference type="InterPro" id="IPR012675">
    <property type="entry name" value="Beta-grasp_dom_sf"/>
</dbReference>
<comment type="caution">
    <text evidence="11">The sequence shown here is derived from an EMBL/GenBank/DDBJ whole genome shotgun (WGS) entry which is preliminary data.</text>
</comment>
<dbReference type="Gene3D" id="2.40.30.10">
    <property type="entry name" value="Translation factors"/>
    <property type="match status" value="1"/>
</dbReference>
<evidence type="ECO:0000256" key="4">
    <source>
        <dbReference type="ARBA" id="ARBA00022723"/>
    </source>
</evidence>
<dbReference type="PANTHER" id="PTHR47354">
    <property type="entry name" value="NADH OXIDOREDUCTASE HCR"/>
    <property type="match status" value="1"/>
</dbReference>
<evidence type="ECO:0000313" key="12">
    <source>
        <dbReference type="Proteomes" id="UP000588586"/>
    </source>
</evidence>
<keyword evidence="7" id="KW-0408">Iron</keyword>
<evidence type="ECO:0000256" key="5">
    <source>
        <dbReference type="ARBA" id="ARBA00022827"/>
    </source>
</evidence>
<accession>A0A849HIR4</accession>
<dbReference type="Pfam" id="PF00175">
    <property type="entry name" value="NAD_binding_1"/>
    <property type="match status" value="1"/>
</dbReference>
<organism evidence="11 12">
    <name type="scientific">Knoellia koreensis</name>
    <dbReference type="NCBI Taxonomy" id="2730921"/>
    <lineage>
        <taxon>Bacteria</taxon>
        <taxon>Bacillati</taxon>
        <taxon>Actinomycetota</taxon>
        <taxon>Actinomycetes</taxon>
        <taxon>Micrococcales</taxon>
        <taxon>Intrasporangiaceae</taxon>
        <taxon>Knoellia</taxon>
    </lineage>
</organism>
<dbReference type="InterPro" id="IPR008333">
    <property type="entry name" value="Cbr1-like_FAD-bd_dom"/>
</dbReference>
<evidence type="ECO:0000256" key="3">
    <source>
        <dbReference type="ARBA" id="ARBA00022714"/>
    </source>
</evidence>
<feature type="domain" description="FAD-binding FR-type" evidence="10">
    <location>
        <begin position="34"/>
        <end position="137"/>
    </location>
</feature>
<evidence type="ECO:0000259" key="10">
    <source>
        <dbReference type="PROSITE" id="PS51384"/>
    </source>
</evidence>
<dbReference type="PROSITE" id="PS51384">
    <property type="entry name" value="FAD_FR"/>
    <property type="match status" value="1"/>
</dbReference>
<keyword evidence="2" id="KW-0285">Flavoprotein</keyword>
<evidence type="ECO:0000256" key="2">
    <source>
        <dbReference type="ARBA" id="ARBA00022630"/>
    </source>
</evidence>
<gene>
    <name evidence="11" type="ORF">HJG52_11060</name>
</gene>
<dbReference type="InterPro" id="IPR039261">
    <property type="entry name" value="FNR_nucleotide-bd"/>
</dbReference>
<keyword evidence="4" id="KW-0479">Metal-binding</keyword>
<dbReference type="InterPro" id="IPR017938">
    <property type="entry name" value="Riboflavin_synthase-like_b-brl"/>
</dbReference>
<dbReference type="CDD" id="cd06216">
    <property type="entry name" value="FNR_iron_sulfur_binding_2"/>
    <property type="match status" value="1"/>
</dbReference>
<feature type="domain" description="2Fe-2S ferredoxin-type" evidence="9">
    <location>
        <begin position="268"/>
        <end position="353"/>
    </location>
</feature>
<evidence type="ECO:0000256" key="8">
    <source>
        <dbReference type="ARBA" id="ARBA00023014"/>
    </source>
</evidence>
<name>A0A849HIR4_9MICO</name>
<evidence type="ECO:0000256" key="1">
    <source>
        <dbReference type="ARBA" id="ARBA00001974"/>
    </source>
</evidence>
<dbReference type="Pfam" id="PF00111">
    <property type="entry name" value="Fer2"/>
    <property type="match status" value="1"/>
</dbReference>
<dbReference type="SUPFAM" id="SSF63380">
    <property type="entry name" value="Riboflavin synthase domain-like"/>
    <property type="match status" value="1"/>
</dbReference>
<protein>
    <submittedName>
        <fullName evidence="11">Ferredoxin reductase</fullName>
    </submittedName>
</protein>
<dbReference type="CDD" id="cd00207">
    <property type="entry name" value="fer2"/>
    <property type="match status" value="1"/>
</dbReference>
<evidence type="ECO:0000259" key="9">
    <source>
        <dbReference type="PROSITE" id="PS51085"/>
    </source>
</evidence>
<dbReference type="AlphaFoldDB" id="A0A849HIR4"/>
<dbReference type="InterPro" id="IPR001041">
    <property type="entry name" value="2Fe-2S_ferredoxin-type"/>
</dbReference>
<dbReference type="Pfam" id="PF00970">
    <property type="entry name" value="FAD_binding_6"/>
    <property type="match status" value="1"/>
</dbReference>
<dbReference type="Proteomes" id="UP000588586">
    <property type="component" value="Unassembled WGS sequence"/>
</dbReference>
<keyword evidence="8" id="KW-0411">Iron-sulfur</keyword>
<dbReference type="GO" id="GO:0016491">
    <property type="term" value="F:oxidoreductase activity"/>
    <property type="evidence" value="ECO:0007669"/>
    <property type="project" value="UniProtKB-KW"/>
</dbReference>
<dbReference type="InterPro" id="IPR036010">
    <property type="entry name" value="2Fe-2S_ferredoxin-like_sf"/>
</dbReference>
<dbReference type="SUPFAM" id="SSF54292">
    <property type="entry name" value="2Fe-2S ferredoxin-like"/>
    <property type="match status" value="1"/>
</dbReference>
<keyword evidence="3" id="KW-0001">2Fe-2S</keyword>
<dbReference type="GO" id="GO:0046872">
    <property type="term" value="F:metal ion binding"/>
    <property type="evidence" value="ECO:0007669"/>
    <property type="project" value="UniProtKB-KW"/>
</dbReference>
<dbReference type="InterPro" id="IPR050415">
    <property type="entry name" value="MRET"/>
</dbReference>
<proteinExistence type="predicted"/>
<dbReference type="EMBL" id="JABEPQ010000002">
    <property type="protein sequence ID" value="NNM46543.1"/>
    <property type="molecule type" value="Genomic_DNA"/>
</dbReference>
<evidence type="ECO:0000256" key="7">
    <source>
        <dbReference type="ARBA" id="ARBA00023004"/>
    </source>
</evidence>
<dbReference type="SUPFAM" id="SSF52343">
    <property type="entry name" value="Ferredoxin reductase-like, C-terminal NADP-linked domain"/>
    <property type="match status" value="1"/>
</dbReference>